<protein>
    <submittedName>
        <fullName evidence="2">Short-chain dehydrogenase/reductase SDR</fullName>
    </submittedName>
</protein>
<feature type="region of interest" description="Disordered" evidence="1">
    <location>
        <begin position="1"/>
        <end position="125"/>
    </location>
</feature>
<feature type="compositionally biased region" description="Basic residues" evidence="1">
    <location>
        <begin position="94"/>
        <end position="106"/>
    </location>
</feature>
<organism evidence="2">
    <name type="scientific">uncultured Chloroflexia bacterium</name>
    <dbReference type="NCBI Taxonomy" id="1672391"/>
    <lineage>
        <taxon>Bacteria</taxon>
        <taxon>Bacillati</taxon>
        <taxon>Chloroflexota</taxon>
        <taxon>Chloroflexia</taxon>
        <taxon>environmental samples</taxon>
    </lineage>
</organism>
<gene>
    <name evidence="2" type="ORF">AVDCRST_MAG93-1834</name>
</gene>
<feature type="compositionally biased region" description="Basic and acidic residues" evidence="1">
    <location>
        <begin position="23"/>
        <end position="39"/>
    </location>
</feature>
<dbReference type="AlphaFoldDB" id="A0A6J4IHP9"/>
<name>A0A6J4IHP9_9CHLR</name>
<evidence type="ECO:0000313" key="2">
    <source>
        <dbReference type="EMBL" id="CAA9252734.1"/>
    </source>
</evidence>
<sequence length="125" mass="14026">RRRRRGDEGAGGRAHRQRLQRRRAQDPPDERRLLRDEVRRQRHLGGAAPGVARGRHPRDGGRAGRGGDGAYRPHHRRGGARGVEAAEDRAAAVRGHRQRRSLRRRPAAAGERQRDPDPSDAADEL</sequence>
<feature type="compositionally biased region" description="Basic residues" evidence="1">
    <location>
        <begin position="13"/>
        <end position="22"/>
    </location>
</feature>
<proteinExistence type="predicted"/>
<dbReference type="EMBL" id="CADCTR010000622">
    <property type="protein sequence ID" value="CAA9252734.1"/>
    <property type="molecule type" value="Genomic_DNA"/>
</dbReference>
<evidence type="ECO:0000256" key="1">
    <source>
        <dbReference type="SAM" id="MobiDB-lite"/>
    </source>
</evidence>
<accession>A0A6J4IHP9</accession>
<feature type="compositionally biased region" description="Basic and acidic residues" evidence="1">
    <location>
        <begin position="1"/>
        <end position="10"/>
    </location>
</feature>
<feature type="non-terminal residue" evidence="2">
    <location>
        <position position="125"/>
    </location>
</feature>
<feature type="non-terminal residue" evidence="2">
    <location>
        <position position="1"/>
    </location>
</feature>
<reference evidence="2" key="1">
    <citation type="submission" date="2020-02" db="EMBL/GenBank/DDBJ databases">
        <authorList>
            <person name="Meier V. D."/>
        </authorList>
    </citation>
    <scope>NUCLEOTIDE SEQUENCE</scope>
    <source>
        <strain evidence="2">AVDCRST_MAG93</strain>
    </source>
</reference>